<dbReference type="Proteomes" id="UP001235939">
    <property type="component" value="Chromosome 09"/>
</dbReference>
<organism evidence="1 2">
    <name type="scientific">Cordylochernes scorpioides</name>
    <dbReference type="NCBI Taxonomy" id="51811"/>
    <lineage>
        <taxon>Eukaryota</taxon>
        <taxon>Metazoa</taxon>
        <taxon>Ecdysozoa</taxon>
        <taxon>Arthropoda</taxon>
        <taxon>Chelicerata</taxon>
        <taxon>Arachnida</taxon>
        <taxon>Pseudoscorpiones</taxon>
        <taxon>Cheliferoidea</taxon>
        <taxon>Chernetidae</taxon>
        <taxon>Cordylochernes</taxon>
    </lineage>
</organism>
<evidence type="ECO:0000313" key="2">
    <source>
        <dbReference type="Proteomes" id="UP001235939"/>
    </source>
</evidence>
<protein>
    <submittedName>
        <fullName evidence="1">Uncharacterized protein</fullName>
    </submittedName>
</protein>
<evidence type="ECO:0000313" key="1">
    <source>
        <dbReference type="EMBL" id="UYV71692.1"/>
    </source>
</evidence>
<gene>
    <name evidence="1" type="ORF">LAZ67_9000058</name>
</gene>
<sequence>MDTLRTSKHHFYEGKKSEHCWSKRVENWRYEQEISGLLWKIELNHLDLGYYNANPFEECRVSPGCLATIQKNTSLDELSINPLGSNPLNRGRMISLNIE</sequence>
<accession>A0ABY6KTS2</accession>
<dbReference type="EMBL" id="CP092871">
    <property type="protein sequence ID" value="UYV71692.1"/>
    <property type="molecule type" value="Genomic_DNA"/>
</dbReference>
<proteinExistence type="predicted"/>
<keyword evidence="2" id="KW-1185">Reference proteome</keyword>
<reference evidence="1 2" key="1">
    <citation type="submission" date="2022-01" db="EMBL/GenBank/DDBJ databases">
        <title>A chromosomal length assembly of Cordylochernes scorpioides.</title>
        <authorList>
            <person name="Zeh D."/>
            <person name="Zeh J."/>
        </authorList>
    </citation>
    <scope>NUCLEOTIDE SEQUENCE [LARGE SCALE GENOMIC DNA]</scope>
    <source>
        <strain evidence="1">IN4F17</strain>
        <tissue evidence="1">Whole Body</tissue>
    </source>
</reference>
<name>A0ABY6KTS2_9ARAC</name>